<reference evidence="3 4" key="1">
    <citation type="submission" date="2020-01" db="EMBL/GenBank/DDBJ databases">
        <authorList>
            <consortium name="DOE Joint Genome Institute"/>
            <person name="Haridas S."/>
            <person name="Albert R."/>
            <person name="Binder M."/>
            <person name="Bloem J."/>
            <person name="Labutti K."/>
            <person name="Salamov A."/>
            <person name="Andreopoulos B."/>
            <person name="Baker S.E."/>
            <person name="Barry K."/>
            <person name="Bills G."/>
            <person name="Bluhm B.H."/>
            <person name="Cannon C."/>
            <person name="Castanera R."/>
            <person name="Culley D.E."/>
            <person name="Daum C."/>
            <person name="Ezra D."/>
            <person name="Gonzalez J.B."/>
            <person name="Henrissat B."/>
            <person name="Kuo A."/>
            <person name="Liang C."/>
            <person name="Lipzen A."/>
            <person name="Lutzoni F."/>
            <person name="Magnuson J."/>
            <person name="Mondo S."/>
            <person name="Nolan M."/>
            <person name="Ohm R."/>
            <person name="Pangilinan J."/>
            <person name="Park H.-J.H."/>
            <person name="Ramirez L."/>
            <person name="Alfaro M."/>
            <person name="Sun H."/>
            <person name="Tritt A."/>
            <person name="Yoshinaga Y."/>
            <person name="Zwiers L.-H.L."/>
            <person name="Turgeon B.G."/>
            <person name="Goodwin S.B."/>
            <person name="Spatafora J.W."/>
            <person name="Crous P.W."/>
            <person name="Grigoriev I.V."/>
        </authorList>
    </citation>
    <scope>NUCLEOTIDE SEQUENCE [LARGE SCALE GENOMIC DNA]</scope>
    <source>
        <strain evidence="3 4">CBS 611.86</strain>
    </source>
</reference>
<evidence type="ECO:0000313" key="4">
    <source>
        <dbReference type="Proteomes" id="UP000481861"/>
    </source>
</evidence>
<evidence type="ECO:0000259" key="1">
    <source>
        <dbReference type="Pfam" id="PF02541"/>
    </source>
</evidence>
<dbReference type="AlphaFoldDB" id="A0A7C8IKU9"/>
<protein>
    <submittedName>
        <fullName evidence="3">Retrograde regulation protein 2</fullName>
    </submittedName>
</protein>
<dbReference type="Gene3D" id="3.30.420.150">
    <property type="entry name" value="Exopolyphosphatase. Domain 2"/>
    <property type="match status" value="1"/>
</dbReference>
<feature type="domain" description="RTG2 C-terminal" evidence="2">
    <location>
        <begin position="344"/>
        <end position="554"/>
    </location>
</feature>
<comment type="caution">
    <text evidence="3">The sequence shown here is derived from an EMBL/GenBank/DDBJ whole genome shotgun (WGS) entry which is preliminary data.</text>
</comment>
<feature type="domain" description="Ppx/GppA phosphatase N-terminal" evidence="1">
    <location>
        <begin position="35"/>
        <end position="338"/>
    </location>
</feature>
<dbReference type="InterPro" id="IPR043129">
    <property type="entry name" value="ATPase_NBD"/>
</dbReference>
<keyword evidence="4" id="KW-1185">Reference proteome</keyword>
<dbReference type="OrthoDB" id="2014654at2759"/>
<dbReference type="Pfam" id="PF02541">
    <property type="entry name" value="Ppx-GppA"/>
    <property type="match status" value="1"/>
</dbReference>
<dbReference type="InterPro" id="IPR003695">
    <property type="entry name" value="Ppx_GppA_N"/>
</dbReference>
<accession>A0A7C8IKU9</accession>
<name>A0A7C8IKU9_9PLEO</name>
<dbReference type="InterPro" id="IPR057512">
    <property type="entry name" value="RTG2_C"/>
</dbReference>
<dbReference type="PANTHER" id="PTHR30005:SF0">
    <property type="entry name" value="RETROGRADE REGULATION PROTEIN 2"/>
    <property type="match status" value="1"/>
</dbReference>
<dbReference type="Gene3D" id="3.30.420.40">
    <property type="match status" value="1"/>
</dbReference>
<evidence type="ECO:0000313" key="3">
    <source>
        <dbReference type="EMBL" id="KAF2876730.1"/>
    </source>
</evidence>
<dbReference type="EMBL" id="JAADJZ010000003">
    <property type="protein sequence ID" value="KAF2876730.1"/>
    <property type="molecule type" value="Genomic_DNA"/>
</dbReference>
<proteinExistence type="predicted"/>
<dbReference type="FunFam" id="3.30.420.40:FF:000191">
    <property type="entry name" value="Retrograde regulation protein 2"/>
    <property type="match status" value="1"/>
</dbReference>
<organism evidence="3 4">
    <name type="scientific">Massariosphaeria phaeospora</name>
    <dbReference type="NCBI Taxonomy" id="100035"/>
    <lineage>
        <taxon>Eukaryota</taxon>
        <taxon>Fungi</taxon>
        <taxon>Dikarya</taxon>
        <taxon>Ascomycota</taxon>
        <taxon>Pezizomycotina</taxon>
        <taxon>Dothideomycetes</taxon>
        <taxon>Pleosporomycetidae</taxon>
        <taxon>Pleosporales</taxon>
        <taxon>Pleosporales incertae sedis</taxon>
        <taxon>Massariosphaeria</taxon>
    </lineage>
</organism>
<dbReference type="Pfam" id="PF23566">
    <property type="entry name" value="RTG2_C"/>
    <property type="match status" value="1"/>
</dbReference>
<sequence length="560" mass="61171">MAGEKAQYYHGLVDMGSNGIRFSISDLCPATQRILPTVYLDRAGISLYDVQWEAGKQVPIPQPTIRQVIKALLRFKSTCEDFDVPAGQIRIVATEATRKAENSVEFCASVESATGWTVELLPKEMEGRVGAFGVASSFDRVQGLVMDLGGGSTQITWMETGHGEVKISGKGSVSLPYGAAALSQRLEVAGSPDSKAFRAFKKELVDDLNDAVRDINIPERLFNQANTAEGLSLYLSGGGFRGWGFVLMSEHLIKPYPIPIINGFRVTRESFRDTQAVQLAVKSMDTPDIFRVSQRRVSQVPAVAFLVDCLSKALPSILNVYFCQGGVREGMHFAEMDSKARKENPLVTATRVYAKGSVNQLVELLMAAVQAPPSARQRSLFNAVLITALVQAMYVHAAFPKDVRAGAALRSTTTGFFAAAHGISHEQRALLAILLCERYGGFGSISPTEQDFYRRIVQLLPEGGAWWGMYLGRVASVLACVYPAGVVKEERLEVQVQWTAKKEKEVLCINFGFLKAIDELDEGLEGALGKVEKAGKRKNWVDGQGHKVLVTVNGQAYEGH</sequence>
<dbReference type="Proteomes" id="UP000481861">
    <property type="component" value="Unassembled WGS sequence"/>
</dbReference>
<dbReference type="InterPro" id="IPR050273">
    <property type="entry name" value="GppA/Ppx_hydrolase"/>
</dbReference>
<evidence type="ECO:0000259" key="2">
    <source>
        <dbReference type="Pfam" id="PF23566"/>
    </source>
</evidence>
<dbReference type="SUPFAM" id="SSF53067">
    <property type="entry name" value="Actin-like ATPase domain"/>
    <property type="match status" value="2"/>
</dbReference>
<gene>
    <name evidence="3" type="ORF">BDV95DRAFT_482912</name>
</gene>
<dbReference type="GO" id="GO:0006357">
    <property type="term" value="P:regulation of transcription by RNA polymerase II"/>
    <property type="evidence" value="ECO:0007669"/>
    <property type="project" value="TreeGrafter"/>
</dbReference>
<dbReference type="PANTHER" id="PTHR30005">
    <property type="entry name" value="EXOPOLYPHOSPHATASE"/>
    <property type="match status" value="1"/>
</dbReference>